<keyword evidence="13" id="KW-0170">Cobalt</keyword>
<feature type="binding site" evidence="14">
    <location>
        <position position="179"/>
    </location>
    <ligand>
        <name>substrate</name>
    </ligand>
</feature>
<feature type="binding site" evidence="10 14">
    <location>
        <begin position="144"/>
        <end position="147"/>
    </location>
    <ligand>
        <name>substrate</name>
    </ligand>
</feature>
<accession>A0A369TG87</accession>
<evidence type="ECO:0000256" key="8">
    <source>
        <dbReference type="ARBA" id="ARBA00022723"/>
    </source>
</evidence>
<keyword evidence="13" id="KW-0862">Zinc</keyword>
<gene>
    <name evidence="10" type="primary">rpe</name>
    <name evidence="15" type="ORF">DRB17_05035</name>
</gene>
<dbReference type="CDD" id="cd00429">
    <property type="entry name" value="RPE"/>
    <property type="match status" value="1"/>
</dbReference>
<feature type="binding site" evidence="10 13">
    <location>
        <position position="177"/>
    </location>
    <ligand>
        <name>a divalent metal cation</name>
        <dbReference type="ChEBI" id="CHEBI:60240"/>
    </ligand>
</feature>
<dbReference type="PROSITE" id="PS01086">
    <property type="entry name" value="RIBUL_P_3_EPIMER_2"/>
    <property type="match status" value="1"/>
</dbReference>
<feature type="binding site" evidence="10">
    <location>
        <begin position="177"/>
        <end position="179"/>
    </location>
    <ligand>
        <name>substrate</name>
    </ligand>
</feature>
<feature type="binding site" evidence="10 13">
    <location>
        <position position="68"/>
    </location>
    <ligand>
        <name>a divalent metal cation</name>
        <dbReference type="ChEBI" id="CHEBI:60240"/>
    </ligand>
</feature>
<feature type="binding site" evidence="10 14">
    <location>
        <begin position="199"/>
        <end position="200"/>
    </location>
    <ligand>
        <name>substrate</name>
    </ligand>
</feature>
<evidence type="ECO:0000256" key="11">
    <source>
        <dbReference type="PIRNR" id="PIRNR001461"/>
    </source>
</evidence>
<comment type="function">
    <text evidence="10">Catalyzes the reversible epimerization of D-ribulose 5-phosphate to D-xylulose 5-phosphate.</text>
</comment>
<evidence type="ECO:0000256" key="7">
    <source>
        <dbReference type="ARBA" id="ARBA00013188"/>
    </source>
</evidence>
<dbReference type="GO" id="GO:0019323">
    <property type="term" value="P:pentose catabolic process"/>
    <property type="evidence" value="ECO:0007669"/>
    <property type="project" value="UniProtKB-UniRule"/>
</dbReference>
<dbReference type="InterPro" id="IPR000056">
    <property type="entry name" value="Ribul_P_3_epim-like"/>
</dbReference>
<dbReference type="GO" id="GO:0005737">
    <property type="term" value="C:cytoplasm"/>
    <property type="evidence" value="ECO:0007669"/>
    <property type="project" value="UniProtKB-ARBA"/>
</dbReference>
<feature type="binding site" evidence="10 14">
    <location>
        <position position="10"/>
    </location>
    <ligand>
        <name>substrate</name>
    </ligand>
</feature>
<feature type="binding site" evidence="10 14">
    <location>
        <position position="68"/>
    </location>
    <ligand>
        <name>substrate</name>
    </ligand>
</feature>
<dbReference type="PIRSF" id="PIRSF001461">
    <property type="entry name" value="RPE"/>
    <property type="match status" value="1"/>
</dbReference>
<dbReference type="AlphaFoldDB" id="A0A369TG87"/>
<dbReference type="GO" id="GO:0046872">
    <property type="term" value="F:metal ion binding"/>
    <property type="evidence" value="ECO:0007669"/>
    <property type="project" value="UniProtKB-UniRule"/>
</dbReference>
<dbReference type="GO" id="GO:0006098">
    <property type="term" value="P:pentose-phosphate shunt"/>
    <property type="evidence" value="ECO:0007669"/>
    <property type="project" value="UniProtKB-UniRule"/>
</dbReference>
<comment type="similarity">
    <text evidence="6 10 11">Belongs to the ribulose-phosphate 3-epimerase family.</text>
</comment>
<keyword evidence="16" id="KW-1185">Reference proteome</keyword>
<feature type="active site" description="Proton acceptor" evidence="10 12">
    <location>
        <position position="37"/>
    </location>
</feature>
<organism evidence="15 16">
    <name type="scientific">Ferruginivarius sediminum</name>
    <dbReference type="NCBI Taxonomy" id="2661937"/>
    <lineage>
        <taxon>Bacteria</taxon>
        <taxon>Pseudomonadati</taxon>
        <taxon>Pseudomonadota</taxon>
        <taxon>Alphaproteobacteria</taxon>
        <taxon>Rhodospirillales</taxon>
        <taxon>Rhodospirillaceae</taxon>
        <taxon>Ferruginivarius</taxon>
    </lineage>
</organism>
<evidence type="ECO:0000256" key="14">
    <source>
        <dbReference type="PIRSR" id="PIRSR001461-3"/>
    </source>
</evidence>
<dbReference type="EMBL" id="QPMH01000003">
    <property type="protein sequence ID" value="RDD63137.1"/>
    <property type="molecule type" value="Genomic_DNA"/>
</dbReference>
<reference evidence="15 16" key="1">
    <citation type="submission" date="2018-07" db="EMBL/GenBank/DDBJ databases">
        <title>Venubactetium sediminum gen. nov., sp. nov., isolated from a marine solar saltern.</title>
        <authorList>
            <person name="Wang S."/>
        </authorList>
    </citation>
    <scope>NUCLEOTIDE SEQUENCE [LARGE SCALE GENOMIC DNA]</scope>
    <source>
        <strain evidence="15 16">WD2A32</strain>
    </source>
</reference>
<evidence type="ECO:0000256" key="13">
    <source>
        <dbReference type="PIRSR" id="PIRSR001461-2"/>
    </source>
</evidence>
<comment type="pathway">
    <text evidence="10">Carbohydrate degradation.</text>
</comment>
<dbReference type="InterPro" id="IPR011060">
    <property type="entry name" value="RibuloseP-bd_barrel"/>
</dbReference>
<dbReference type="Gene3D" id="3.20.20.70">
    <property type="entry name" value="Aldolase class I"/>
    <property type="match status" value="1"/>
</dbReference>
<proteinExistence type="inferred from homology"/>
<feature type="binding site" evidence="10 13">
    <location>
        <position position="37"/>
    </location>
    <ligand>
        <name>a divalent metal cation</name>
        <dbReference type="ChEBI" id="CHEBI:60240"/>
    </ligand>
</feature>
<dbReference type="Proteomes" id="UP000253941">
    <property type="component" value="Unassembled WGS sequence"/>
</dbReference>
<comment type="catalytic activity">
    <reaction evidence="1 10 11">
        <text>D-ribulose 5-phosphate = D-xylulose 5-phosphate</text>
        <dbReference type="Rhea" id="RHEA:13677"/>
        <dbReference type="ChEBI" id="CHEBI:57737"/>
        <dbReference type="ChEBI" id="CHEBI:58121"/>
        <dbReference type="EC" id="5.1.3.1"/>
    </reaction>
</comment>
<evidence type="ECO:0000256" key="10">
    <source>
        <dbReference type="HAMAP-Rule" id="MF_02227"/>
    </source>
</evidence>
<dbReference type="GO" id="GO:0004750">
    <property type="term" value="F:D-ribulose-phosphate 3-epimerase activity"/>
    <property type="evidence" value="ECO:0007669"/>
    <property type="project" value="UniProtKB-UniRule"/>
</dbReference>
<sequence>MQQPTRIAPSILSADFARLGEEVRAVSAAGADYIHIDVMDGHFVPNITIGPDVVKALRPHSDLPFDVHLMIAPADPYIAAFAEAGADIITVHPEAGPHVHRSLQAIKAQGKKAGVSINPGTPISAVEEVIDMVDLILVMSVNPGFGGQKFIPSAKRKLKRLREMIDASGRAIDLEVDGGINAETAAEAVAAGADVLVAGSATFKGGANAYAGNIARLRGQG</sequence>
<dbReference type="NCBIfam" id="TIGR01163">
    <property type="entry name" value="rpe"/>
    <property type="match status" value="1"/>
</dbReference>
<keyword evidence="8 10" id="KW-0479">Metal-binding</keyword>
<evidence type="ECO:0000256" key="4">
    <source>
        <dbReference type="ARBA" id="ARBA00001947"/>
    </source>
</evidence>
<dbReference type="NCBIfam" id="NF004076">
    <property type="entry name" value="PRK05581.1-4"/>
    <property type="match status" value="1"/>
</dbReference>
<dbReference type="InterPro" id="IPR026019">
    <property type="entry name" value="Ribul_P_3_epim"/>
</dbReference>
<dbReference type="PROSITE" id="PS01085">
    <property type="entry name" value="RIBUL_P_3_EPIMER_1"/>
    <property type="match status" value="1"/>
</dbReference>
<keyword evidence="13" id="KW-0464">Manganese</keyword>
<dbReference type="PANTHER" id="PTHR11749">
    <property type="entry name" value="RIBULOSE-5-PHOSPHATE-3-EPIMERASE"/>
    <property type="match status" value="1"/>
</dbReference>
<evidence type="ECO:0000256" key="5">
    <source>
        <dbReference type="ARBA" id="ARBA00001954"/>
    </source>
</evidence>
<evidence type="ECO:0000256" key="1">
    <source>
        <dbReference type="ARBA" id="ARBA00001782"/>
    </source>
</evidence>
<evidence type="ECO:0000313" key="16">
    <source>
        <dbReference type="Proteomes" id="UP000253941"/>
    </source>
</evidence>
<dbReference type="Pfam" id="PF00834">
    <property type="entry name" value="Ribul_P_3_epim"/>
    <property type="match status" value="1"/>
</dbReference>
<dbReference type="HAMAP" id="MF_02227">
    <property type="entry name" value="RPE"/>
    <property type="match status" value="1"/>
</dbReference>
<protein>
    <recommendedName>
        <fullName evidence="7 10">Ribulose-phosphate 3-epimerase</fullName>
        <ecNumber evidence="7 10">5.1.3.1</ecNumber>
    </recommendedName>
</protein>
<keyword evidence="10 11" id="KW-0119">Carbohydrate metabolism</keyword>
<evidence type="ECO:0000256" key="12">
    <source>
        <dbReference type="PIRSR" id="PIRSR001461-1"/>
    </source>
</evidence>
<comment type="cofactor">
    <cofactor evidence="3">
        <name>Co(2+)</name>
        <dbReference type="ChEBI" id="CHEBI:48828"/>
    </cofactor>
</comment>
<dbReference type="InterPro" id="IPR013785">
    <property type="entry name" value="Aldolase_TIM"/>
</dbReference>
<dbReference type="EC" id="5.1.3.1" evidence="7 10"/>
<comment type="cofactor">
    <cofactor evidence="5">
        <name>Fe(2+)</name>
        <dbReference type="ChEBI" id="CHEBI:29033"/>
    </cofactor>
</comment>
<keyword evidence="9 10" id="KW-0413">Isomerase</keyword>
<evidence type="ECO:0000313" key="15">
    <source>
        <dbReference type="EMBL" id="RDD63137.1"/>
    </source>
</evidence>
<feature type="binding site" evidence="10 13">
    <location>
        <position position="35"/>
    </location>
    <ligand>
        <name>a divalent metal cation</name>
        <dbReference type="ChEBI" id="CHEBI:60240"/>
    </ligand>
</feature>
<comment type="cofactor">
    <cofactor evidence="10 13">
        <name>a divalent metal cation</name>
        <dbReference type="ChEBI" id="CHEBI:60240"/>
    </cofactor>
    <text evidence="10 13">Binds 1 divalent metal cation per subunit.</text>
</comment>
<dbReference type="RefSeq" id="WP_114581087.1">
    <property type="nucleotide sequence ID" value="NZ_QPMH01000003.1"/>
</dbReference>
<evidence type="ECO:0000256" key="3">
    <source>
        <dbReference type="ARBA" id="ARBA00001941"/>
    </source>
</evidence>
<evidence type="ECO:0000256" key="9">
    <source>
        <dbReference type="ARBA" id="ARBA00023235"/>
    </source>
</evidence>
<dbReference type="FunFam" id="3.20.20.70:FF:000004">
    <property type="entry name" value="Ribulose-phosphate 3-epimerase"/>
    <property type="match status" value="1"/>
</dbReference>
<comment type="cofactor">
    <cofactor evidence="2">
        <name>Mn(2+)</name>
        <dbReference type="ChEBI" id="CHEBI:29035"/>
    </cofactor>
</comment>
<evidence type="ECO:0000256" key="6">
    <source>
        <dbReference type="ARBA" id="ARBA00009541"/>
    </source>
</evidence>
<comment type="cofactor">
    <cofactor evidence="4">
        <name>Zn(2+)</name>
        <dbReference type="ChEBI" id="CHEBI:29105"/>
    </cofactor>
</comment>
<feature type="active site" description="Proton donor" evidence="10 12">
    <location>
        <position position="177"/>
    </location>
</feature>
<name>A0A369TG87_9PROT</name>
<evidence type="ECO:0000256" key="2">
    <source>
        <dbReference type="ARBA" id="ARBA00001936"/>
    </source>
</evidence>
<dbReference type="SUPFAM" id="SSF51366">
    <property type="entry name" value="Ribulose-phoshate binding barrel"/>
    <property type="match status" value="1"/>
</dbReference>
<comment type="caution">
    <text evidence="15">The sequence shown here is derived from an EMBL/GenBank/DDBJ whole genome shotgun (WGS) entry which is preliminary data.</text>
</comment>